<reference evidence="1 2" key="1">
    <citation type="submission" date="2016-03" db="EMBL/GenBank/DDBJ databases">
        <title>Whole genome sequencing of Grifola frondosa 9006-11.</title>
        <authorList>
            <person name="Min B."/>
            <person name="Park H."/>
            <person name="Kim J.-G."/>
            <person name="Cho H."/>
            <person name="Oh Y.-L."/>
            <person name="Kong W.-S."/>
            <person name="Choi I.-G."/>
        </authorList>
    </citation>
    <scope>NUCLEOTIDE SEQUENCE [LARGE SCALE GENOMIC DNA]</scope>
    <source>
        <strain evidence="1 2">9006-11</strain>
    </source>
</reference>
<dbReference type="EMBL" id="LUGG01000019">
    <property type="protein sequence ID" value="OBZ69012.1"/>
    <property type="molecule type" value="Genomic_DNA"/>
</dbReference>
<keyword evidence="2" id="KW-1185">Reference proteome</keyword>
<dbReference type="Proteomes" id="UP000092993">
    <property type="component" value="Unassembled WGS sequence"/>
</dbReference>
<protein>
    <submittedName>
        <fullName evidence="1">Uncharacterized protein</fullName>
    </submittedName>
</protein>
<organism evidence="1 2">
    <name type="scientific">Grifola frondosa</name>
    <name type="common">Maitake</name>
    <name type="synonym">Polyporus frondosus</name>
    <dbReference type="NCBI Taxonomy" id="5627"/>
    <lineage>
        <taxon>Eukaryota</taxon>
        <taxon>Fungi</taxon>
        <taxon>Dikarya</taxon>
        <taxon>Basidiomycota</taxon>
        <taxon>Agaricomycotina</taxon>
        <taxon>Agaricomycetes</taxon>
        <taxon>Polyporales</taxon>
        <taxon>Grifolaceae</taxon>
        <taxon>Grifola</taxon>
    </lineage>
</organism>
<comment type="caution">
    <text evidence="1">The sequence shown here is derived from an EMBL/GenBank/DDBJ whole genome shotgun (WGS) entry which is preliminary data.</text>
</comment>
<dbReference type="AlphaFoldDB" id="A0A1C7LWH5"/>
<evidence type="ECO:0000313" key="2">
    <source>
        <dbReference type="Proteomes" id="UP000092993"/>
    </source>
</evidence>
<accession>A0A1C7LWH5</accession>
<sequence>MTSCFYRIENFSLQLSKTSRTPQQTPPEAAVRTLVREEVTDTHTQRSVPSPSDALIGVHAPRTILIISDARVKDLQTLTHSPNWLIKRLGSKTIVYQAIFHTTLEAALAGKGEIMKLYHSET</sequence>
<name>A0A1C7LWH5_GRIFR</name>
<evidence type="ECO:0000313" key="1">
    <source>
        <dbReference type="EMBL" id="OBZ69012.1"/>
    </source>
</evidence>
<gene>
    <name evidence="1" type="ORF">A0H81_11375</name>
</gene>
<proteinExistence type="predicted"/>